<name>A0ABV3DL14_9ACTN</name>
<evidence type="ECO:0000313" key="4">
    <source>
        <dbReference type="Proteomes" id="UP001551482"/>
    </source>
</evidence>
<sequence>MKFMLMICDDEARCLTPDEIAAHPAHSAWTEEMTRRGVLLSGARLRPSADALSVRAHGGEVVVSDGPFMETKEQIGGFVMIECADADEAVEIAARHPFAGHGVVEVRPVWSEARVERTPGA</sequence>
<evidence type="ECO:0000256" key="1">
    <source>
        <dbReference type="ARBA" id="ARBA00007689"/>
    </source>
</evidence>
<dbReference type="PANTHER" id="PTHR35174">
    <property type="entry name" value="BLL7171 PROTEIN-RELATED"/>
    <property type="match status" value="1"/>
</dbReference>
<dbReference type="Pfam" id="PF03795">
    <property type="entry name" value="YCII"/>
    <property type="match status" value="1"/>
</dbReference>
<dbReference type="EMBL" id="JBEZFP010000064">
    <property type="protein sequence ID" value="MEU8136454.1"/>
    <property type="molecule type" value="Genomic_DNA"/>
</dbReference>
<dbReference type="SUPFAM" id="SSF54909">
    <property type="entry name" value="Dimeric alpha+beta barrel"/>
    <property type="match status" value="1"/>
</dbReference>
<reference evidence="3 4" key="1">
    <citation type="submission" date="2024-06" db="EMBL/GenBank/DDBJ databases">
        <title>The Natural Products Discovery Center: Release of the First 8490 Sequenced Strains for Exploring Actinobacteria Biosynthetic Diversity.</title>
        <authorList>
            <person name="Kalkreuter E."/>
            <person name="Kautsar S.A."/>
            <person name="Yang D."/>
            <person name="Bader C.D."/>
            <person name="Teijaro C.N."/>
            <person name="Fluegel L."/>
            <person name="Davis C.M."/>
            <person name="Simpson J.R."/>
            <person name="Lauterbach L."/>
            <person name="Steele A.D."/>
            <person name="Gui C."/>
            <person name="Meng S."/>
            <person name="Li G."/>
            <person name="Viehrig K."/>
            <person name="Ye F."/>
            <person name="Su P."/>
            <person name="Kiefer A.F."/>
            <person name="Nichols A."/>
            <person name="Cepeda A.J."/>
            <person name="Yan W."/>
            <person name="Fan B."/>
            <person name="Jiang Y."/>
            <person name="Adhikari A."/>
            <person name="Zheng C.-J."/>
            <person name="Schuster L."/>
            <person name="Cowan T.M."/>
            <person name="Smanski M.J."/>
            <person name="Chevrette M.G."/>
            <person name="De Carvalho L.P.S."/>
            <person name="Shen B."/>
        </authorList>
    </citation>
    <scope>NUCLEOTIDE SEQUENCE [LARGE SCALE GENOMIC DNA]</scope>
    <source>
        <strain evidence="3 4">NPDC048946</strain>
    </source>
</reference>
<feature type="domain" description="YCII-related" evidence="2">
    <location>
        <begin position="1"/>
        <end position="110"/>
    </location>
</feature>
<comment type="caution">
    <text evidence="3">The sequence shown here is derived from an EMBL/GenBank/DDBJ whole genome shotgun (WGS) entry which is preliminary data.</text>
</comment>
<dbReference type="Proteomes" id="UP001551482">
    <property type="component" value="Unassembled WGS sequence"/>
</dbReference>
<proteinExistence type="inferred from homology"/>
<evidence type="ECO:0000259" key="2">
    <source>
        <dbReference type="Pfam" id="PF03795"/>
    </source>
</evidence>
<keyword evidence="4" id="KW-1185">Reference proteome</keyword>
<dbReference type="RefSeq" id="WP_358356983.1">
    <property type="nucleotide sequence ID" value="NZ_JBEZFP010000064.1"/>
</dbReference>
<dbReference type="InterPro" id="IPR011008">
    <property type="entry name" value="Dimeric_a/b-barrel"/>
</dbReference>
<evidence type="ECO:0000313" key="3">
    <source>
        <dbReference type="EMBL" id="MEU8136454.1"/>
    </source>
</evidence>
<dbReference type="PANTHER" id="PTHR35174:SF3">
    <property type="entry name" value="BLL7171 PROTEIN"/>
    <property type="match status" value="1"/>
</dbReference>
<protein>
    <submittedName>
        <fullName evidence="3">YciI family protein</fullName>
    </submittedName>
</protein>
<gene>
    <name evidence="3" type="ORF">AB0C36_23450</name>
</gene>
<dbReference type="Gene3D" id="3.30.70.1060">
    <property type="entry name" value="Dimeric alpha+beta barrel"/>
    <property type="match status" value="1"/>
</dbReference>
<accession>A0ABV3DL14</accession>
<organism evidence="3 4">
    <name type="scientific">Streptodolium elevatio</name>
    <dbReference type="NCBI Taxonomy" id="3157996"/>
    <lineage>
        <taxon>Bacteria</taxon>
        <taxon>Bacillati</taxon>
        <taxon>Actinomycetota</taxon>
        <taxon>Actinomycetes</taxon>
        <taxon>Kitasatosporales</taxon>
        <taxon>Streptomycetaceae</taxon>
        <taxon>Streptodolium</taxon>
    </lineage>
</organism>
<comment type="similarity">
    <text evidence="1">Belongs to the YciI family.</text>
</comment>
<dbReference type="InterPro" id="IPR005545">
    <property type="entry name" value="YCII"/>
</dbReference>